<name>A0A841AK22_9MICO</name>
<dbReference type="EMBL" id="JACHMJ010000001">
    <property type="protein sequence ID" value="MBB5842688.1"/>
    <property type="molecule type" value="Genomic_DNA"/>
</dbReference>
<organism evidence="1 2">
    <name type="scientific">Conyzicola lurida</name>
    <dbReference type="NCBI Taxonomy" id="1172621"/>
    <lineage>
        <taxon>Bacteria</taxon>
        <taxon>Bacillati</taxon>
        <taxon>Actinomycetota</taxon>
        <taxon>Actinomycetes</taxon>
        <taxon>Micrococcales</taxon>
        <taxon>Microbacteriaceae</taxon>
        <taxon>Conyzicola</taxon>
    </lineage>
</organism>
<dbReference type="AlphaFoldDB" id="A0A841AK22"/>
<dbReference type="Proteomes" id="UP000536685">
    <property type="component" value="Unassembled WGS sequence"/>
</dbReference>
<protein>
    <submittedName>
        <fullName evidence="1">Uncharacterized protein</fullName>
    </submittedName>
</protein>
<keyword evidence="2" id="KW-1185">Reference proteome</keyword>
<reference evidence="1 2" key="1">
    <citation type="submission" date="2020-08" db="EMBL/GenBank/DDBJ databases">
        <title>Sequencing the genomes of 1000 actinobacteria strains.</title>
        <authorList>
            <person name="Klenk H.-P."/>
        </authorList>
    </citation>
    <scope>NUCLEOTIDE SEQUENCE [LARGE SCALE GENOMIC DNA]</scope>
    <source>
        <strain evidence="1 2">DSM 105784</strain>
    </source>
</reference>
<gene>
    <name evidence="1" type="ORF">HD599_001011</name>
</gene>
<comment type="caution">
    <text evidence="1">The sequence shown here is derived from an EMBL/GenBank/DDBJ whole genome shotgun (WGS) entry which is preliminary data.</text>
</comment>
<evidence type="ECO:0000313" key="1">
    <source>
        <dbReference type="EMBL" id="MBB5842688.1"/>
    </source>
</evidence>
<sequence length="52" mass="5911">MLAWLNWALGRSSVAHRFVVAAAEIDDEYGLVEIISTMLDRGFLPEWAFDAR</sequence>
<accession>A0A841AK22</accession>
<evidence type="ECO:0000313" key="2">
    <source>
        <dbReference type="Proteomes" id="UP000536685"/>
    </source>
</evidence>
<dbReference type="RefSeq" id="WP_184234217.1">
    <property type="nucleotide sequence ID" value="NZ_JACHMJ010000001.1"/>
</dbReference>
<proteinExistence type="predicted"/>